<protein>
    <submittedName>
        <fullName evidence="1">Uncharacterized protein</fullName>
    </submittedName>
</protein>
<evidence type="ECO:0000313" key="2">
    <source>
        <dbReference type="Proteomes" id="UP001222027"/>
    </source>
</evidence>
<dbReference type="AlphaFoldDB" id="A0AAV8S2R7"/>
<dbReference type="Proteomes" id="UP001222027">
    <property type="component" value="Unassembled WGS sequence"/>
</dbReference>
<dbReference type="EMBL" id="JAQQAF010000001">
    <property type="protein sequence ID" value="KAJ8513668.1"/>
    <property type="molecule type" value="Genomic_DNA"/>
</dbReference>
<reference evidence="1 2" key="1">
    <citation type="submission" date="2022-12" db="EMBL/GenBank/DDBJ databases">
        <title>Chromosome-scale assembly of the Ensete ventricosum genome.</title>
        <authorList>
            <person name="Dussert Y."/>
            <person name="Stocks J."/>
            <person name="Wendawek A."/>
            <person name="Woldeyes F."/>
            <person name="Nichols R.A."/>
            <person name="Borrell J.S."/>
        </authorList>
    </citation>
    <scope>NUCLEOTIDE SEQUENCE [LARGE SCALE GENOMIC DNA]</scope>
    <source>
        <strain evidence="2">cv. Maze</strain>
        <tissue evidence="1">Seeds</tissue>
    </source>
</reference>
<organism evidence="1 2">
    <name type="scientific">Ensete ventricosum</name>
    <name type="common">Abyssinian banana</name>
    <name type="synonym">Musa ensete</name>
    <dbReference type="NCBI Taxonomy" id="4639"/>
    <lineage>
        <taxon>Eukaryota</taxon>
        <taxon>Viridiplantae</taxon>
        <taxon>Streptophyta</taxon>
        <taxon>Embryophyta</taxon>
        <taxon>Tracheophyta</taxon>
        <taxon>Spermatophyta</taxon>
        <taxon>Magnoliopsida</taxon>
        <taxon>Liliopsida</taxon>
        <taxon>Zingiberales</taxon>
        <taxon>Musaceae</taxon>
        <taxon>Ensete</taxon>
    </lineage>
</organism>
<name>A0AAV8S2R7_ENSVE</name>
<sequence>MELAGAARVGRMRGRRRATTGSGVMDLAFAESLAVACGCRLPSASGPFSVASEAFSEACRRGPIAPRRL</sequence>
<gene>
    <name evidence="1" type="ORF">OPV22_004102</name>
</gene>
<accession>A0AAV8S2R7</accession>
<proteinExistence type="predicted"/>
<comment type="caution">
    <text evidence="1">The sequence shown here is derived from an EMBL/GenBank/DDBJ whole genome shotgun (WGS) entry which is preliminary data.</text>
</comment>
<keyword evidence="2" id="KW-1185">Reference proteome</keyword>
<evidence type="ECO:0000313" key="1">
    <source>
        <dbReference type="EMBL" id="KAJ8513668.1"/>
    </source>
</evidence>